<dbReference type="Proteomes" id="UP001056766">
    <property type="component" value="Unassembled WGS sequence"/>
</dbReference>
<dbReference type="PANTHER" id="PTHR30399">
    <property type="entry name" value="UNCHARACTERIZED PROTEIN YGJP"/>
    <property type="match status" value="1"/>
</dbReference>
<reference evidence="2" key="2">
    <citation type="submission" date="2021-04" db="EMBL/GenBank/DDBJ databases">
        <authorList>
            <person name="Dong X."/>
        </authorList>
    </citation>
    <scope>NUCLEOTIDE SEQUENCE</scope>
    <source>
        <strain evidence="2">LLY</strain>
    </source>
</reference>
<sequence>MPSKTLTYTLVRSNRKSLGISIERNNDIIVRAPQDCAIDVIDGFFEDKKFWIYQKLAEKRLIEDELPPKKYVNGEGFPYLGKSYRLQIVDDGAPLKLSHGYFELDQKNADKGRETFIKWYREHALPIIEKRVVIYKSILGVEPSDIRVLDLKFRWGSCSSAGTINIHWKTILAPMSIVDYVVVHELVHLKEKNHTQKFWEIMGTVLADYEKRKEWLKVNGNYFEI</sequence>
<dbReference type="PANTHER" id="PTHR30399:SF1">
    <property type="entry name" value="UTP PYROPHOSPHATASE"/>
    <property type="match status" value="1"/>
</dbReference>
<dbReference type="InterPro" id="IPR053136">
    <property type="entry name" value="UTP_pyrophosphatase-like"/>
</dbReference>
<gene>
    <name evidence="2" type="ORF">KDK67_11790</name>
</gene>
<organism evidence="2 3">
    <name type="scientific">Methanococcoides seepicolus</name>
    <dbReference type="NCBI Taxonomy" id="2828780"/>
    <lineage>
        <taxon>Archaea</taxon>
        <taxon>Methanobacteriati</taxon>
        <taxon>Methanobacteriota</taxon>
        <taxon>Stenosarchaea group</taxon>
        <taxon>Methanomicrobia</taxon>
        <taxon>Methanosarcinales</taxon>
        <taxon>Methanosarcinaceae</taxon>
        <taxon>Methanococcoides</taxon>
    </lineage>
</organism>
<evidence type="ECO:0000259" key="1">
    <source>
        <dbReference type="Pfam" id="PF01863"/>
    </source>
</evidence>
<dbReference type="Gene3D" id="3.30.2010.10">
    <property type="entry name" value="Metalloproteases ('zincins'), catalytic domain"/>
    <property type="match status" value="1"/>
</dbReference>
<proteinExistence type="predicted"/>
<dbReference type="EMBL" id="JAGSOI010000062">
    <property type="protein sequence ID" value="MCM1987652.1"/>
    <property type="molecule type" value="Genomic_DNA"/>
</dbReference>
<accession>A0A9E4ZHA2</accession>
<evidence type="ECO:0000313" key="3">
    <source>
        <dbReference type="Proteomes" id="UP001056766"/>
    </source>
</evidence>
<name>A0A9E4ZHA2_9EURY</name>
<comment type="caution">
    <text evidence="2">The sequence shown here is derived from an EMBL/GenBank/DDBJ whole genome shotgun (WGS) entry which is preliminary data.</text>
</comment>
<reference evidence="2" key="1">
    <citation type="journal article" date="2021" name="mSystems">
        <title>Bacteria and Archaea Synergistically Convert Glycine Betaine to Biogenic Methane in the Formosa Cold Seep of the South China Sea.</title>
        <authorList>
            <person name="Li L."/>
            <person name="Zhang W."/>
            <person name="Zhang S."/>
            <person name="Song L."/>
            <person name="Sun Q."/>
            <person name="Zhang H."/>
            <person name="Xiang H."/>
            <person name="Dong X."/>
        </authorList>
    </citation>
    <scope>NUCLEOTIDE SEQUENCE</scope>
    <source>
        <strain evidence="2">LLY</strain>
    </source>
</reference>
<keyword evidence="3" id="KW-1185">Reference proteome</keyword>
<dbReference type="AlphaFoldDB" id="A0A9E4ZHA2"/>
<dbReference type="Pfam" id="PF01863">
    <property type="entry name" value="YgjP-like"/>
    <property type="match status" value="1"/>
</dbReference>
<feature type="domain" description="YgjP-like metallopeptidase" evidence="1">
    <location>
        <begin position="16"/>
        <end position="217"/>
    </location>
</feature>
<dbReference type="InterPro" id="IPR002725">
    <property type="entry name" value="YgjP-like_metallopeptidase"/>
</dbReference>
<dbReference type="CDD" id="cd07344">
    <property type="entry name" value="M48_yhfN_like"/>
    <property type="match status" value="1"/>
</dbReference>
<dbReference type="RefSeq" id="WP_250868997.1">
    <property type="nucleotide sequence ID" value="NZ_JAGSOI010000062.1"/>
</dbReference>
<evidence type="ECO:0000313" key="2">
    <source>
        <dbReference type="EMBL" id="MCM1987652.1"/>
    </source>
</evidence>
<protein>
    <submittedName>
        <fullName evidence="2">M48 family metallopeptidase</fullName>
    </submittedName>
</protein>